<evidence type="ECO:0000256" key="3">
    <source>
        <dbReference type="ARBA" id="ARBA00022722"/>
    </source>
</evidence>
<dbReference type="PANTHER" id="PTHR35046">
    <property type="entry name" value="ZINC KNUCKLE (CCHC-TYPE) FAMILY PROTEIN"/>
    <property type="match status" value="1"/>
</dbReference>
<keyword evidence="2" id="KW-0548">Nucleotidyltransferase</keyword>
<dbReference type="CDD" id="cd01647">
    <property type="entry name" value="RT_LTR"/>
    <property type="match status" value="1"/>
</dbReference>
<feature type="compositionally biased region" description="Low complexity" evidence="7">
    <location>
        <begin position="773"/>
        <end position="784"/>
    </location>
</feature>
<evidence type="ECO:0000256" key="6">
    <source>
        <dbReference type="ARBA" id="ARBA00022918"/>
    </source>
</evidence>
<dbReference type="GO" id="GO:0004519">
    <property type="term" value="F:endonuclease activity"/>
    <property type="evidence" value="ECO:0007669"/>
    <property type="project" value="UniProtKB-KW"/>
</dbReference>
<keyword evidence="6" id="KW-0695">RNA-directed DNA polymerase</keyword>
<feature type="region of interest" description="Disordered" evidence="7">
    <location>
        <begin position="1332"/>
        <end position="1381"/>
    </location>
</feature>
<evidence type="ECO:0000259" key="8">
    <source>
        <dbReference type="Pfam" id="PF10536"/>
    </source>
</evidence>
<feature type="compositionally biased region" description="Low complexity" evidence="7">
    <location>
        <begin position="145"/>
        <end position="155"/>
    </location>
</feature>
<dbReference type="SUPFAM" id="SSF56672">
    <property type="entry name" value="DNA/RNA polymerases"/>
    <property type="match status" value="1"/>
</dbReference>
<feature type="compositionally biased region" description="Polar residues" evidence="7">
    <location>
        <begin position="1649"/>
        <end position="1682"/>
    </location>
</feature>
<feature type="compositionally biased region" description="Acidic residues" evidence="7">
    <location>
        <begin position="160"/>
        <end position="171"/>
    </location>
</feature>
<dbReference type="CDD" id="cd09274">
    <property type="entry name" value="RNase_HI_RT_Ty3"/>
    <property type="match status" value="1"/>
</dbReference>
<gene>
    <name evidence="10" type="ORF">FSB_LOCUS45623</name>
</gene>
<feature type="compositionally biased region" description="Low complexity" evidence="7">
    <location>
        <begin position="1535"/>
        <end position="1559"/>
    </location>
</feature>
<evidence type="ECO:0000313" key="10">
    <source>
        <dbReference type="EMBL" id="SPD17741.1"/>
    </source>
</evidence>
<feature type="region of interest" description="Disordered" evidence="7">
    <location>
        <begin position="1456"/>
        <end position="1724"/>
    </location>
</feature>
<organism evidence="10">
    <name type="scientific">Fagus sylvatica</name>
    <name type="common">Beechnut</name>
    <dbReference type="NCBI Taxonomy" id="28930"/>
    <lineage>
        <taxon>Eukaryota</taxon>
        <taxon>Viridiplantae</taxon>
        <taxon>Streptophyta</taxon>
        <taxon>Embryophyta</taxon>
        <taxon>Tracheophyta</taxon>
        <taxon>Spermatophyta</taxon>
        <taxon>Magnoliopsida</taxon>
        <taxon>eudicotyledons</taxon>
        <taxon>Gunneridae</taxon>
        <taxon>Pentapetalae</taxon>
        <taxon>rosids</taxon>
        <taxon>fabids</taxon>
        <taxon>Fagales</taxon>
        <taxon>Fagaceae</taxon>
        <taxon>Fagus</taxon>
    </lineage>
</organism>
<feature type="domain" description="Aminotransferase-like plant mobile" evidence="8">
    <location>
        <begin position="864"/>
        <end position="1201"/>
    </location>
</feature>
<keyword evidence="5" id="KW-0378">Hydrolase</keyword>
<dbReference type="Pfam" id="PF17917">
    <property type="entry name" value="RT_RNaseH"/>
    <property type="match status" value="1"/>
</dbReference>
<dbReference type="InterPro" id="IPR019557">
    <property type="entry name" value="AminoTfrase-like_pln_mobile"/>
</dbReference>
<evidence type="ECO:0000256" key="4">
    <source>
        <dbReference type="ARBA" id="ARBA00022759"/>
    </source>
</evidence>
<proteinExistence type="predicted"/>
<dbReference type="EMBL" id="OIVN01004493">
    <property type="protein sequence ID" value="SPD17741.1"/>
    <property type="molecule type" value="Genomic_DNA"/>
</dbReference>
<feature type="compositionally biased region" description="Basic and acidic residues" evidence="7">
    <location>
        <begin position="1355"/>
        <end position="1367"/>
    </location>
</feature>
<dbReference type="InterPro" id="IPR041373">
    <property type="entry name" value="RT_RNaseH"/>
</dbReference>
<evidence type="ECO:0000256" key="5">
    <source>
        <dbReference type="ARBA" id="ARBA00022801"/>
    </source>
</evidence>
<reference evidence="10" key="1">
    <citation type="submission" date="2018-02" db="EMBL/GenBank/DDBJ databases">
        <authorList>
            <person name="Cohen D.B."/>
            <person name="Kent A.D."/>
        </authorList>
    </citation>
    <scope>NUCLEOTIDE SEQUENCE</scope>
</reference>
<feature type="region of interest" description="Disordered" evidence="7">
    <location>
        <begin position="764"/>
        <end position="795"/>
    </location>
</feature>
<dbReference type="GO" id="GO:0016787">
    <property type="term" value="F:hydrolase activity"/>
    <property type="evidence" value="ECO:0007669"/>
    <property type="project" value="UniProtKB-KW"/>
</dbReference>
<protein>
    <recommendedName>
        <fullName evidence="11">Aminotransferase-like plant mobile domain-containing protein</fullName>
    </recommendedName>
</protein>
<evidence type="ECO:0000259" key="9">
    <source>
        <dbReference type="Pfam" id="PF17917"/>
    </source>
</evidence>
<keyword evidence="4" id="KW-0255">Endonuclease</keyword>
<evidence type="ECO:0000256" key="2">
    <source>
        <dbReference type="ARBA" id="ARBA00022695"/>
    </source>
</evidence>
<evidence type="ECO:0000256" key="7">
    <source>
        <dbReference type="SAM" id="MobiDB-lite"/>
    </source>
</evidence>
<dbReference type="Gene3D" id="3.10.10.10">
    <property type="entry name" value="HIV Type 1 Reverse Transcriptase, subunit A, domain 1"/>
    <property type="match status" value="2"/>
</dbReference>
<sequence>MKVDIPDFEGKMQPDDFIDWLTTVERIFDFKDVPENRKVKVVAIKLRKHASIWELSVEEYTAEFDHLMIRCDVVEQEEQMIARYLGGLRVEISDVVQLQPYWNYYDVCKLAMKVEKQQKEKRGNSFRSFTRDGVSNRGSSSTSETTTIPKTAAAKPKNEEDMEMEDEDDFSPETNEHVAEEEEITYADRGEALVVQRSLKVTYVEDEWLRNNIFHTRCTSHGKGTNLLTRSGVEKALMENGEGFAIVVREEKEPTEIPPSLIPFLKEFSDVVPEEIPHGLPPMRDMQHCIDLVPGSVLPNKPAYRLNPKEHEELQRQVEELIEKGLVRESMSPYDLLDQLYGAVIFSKIDLRSGYHQIRMRPRDEWKTAFKTREGLKSQQDHMEHLYQVFQTLRKQKLYVNLKKCHFLTDSLVFLGYVVSAEGIKMDPSKIEAIISWPVPKSLHDIRSFHGLASFYRRFIRSFSSIIAPITECLKGGKFQWNEEAQKSFELIKKKVTEAPVLILPDFSKLFEVDCDASGVGIGAVLSQEGKPIAFFSEKLNESRRKYSTYDKEFYAIIRALDHWSHYLLPNEFLLHSDHEALKYLNSQQKLNSRHASWVEFLQPYSFSIKHKSGKLNQVADALSRRHSLLSTMEGKVFSFSFPEMACQRHSLPLVGGFLCMVLSMHVSCVLAPMNPSLSLPADLMTVIHGHLSLGTDSPPPNHTPQVGINIRRVASSRFPVDWIAGIGCGSLYNLKMVGWQLLSRWRGLLAAAFLLLRRCTSGSARVPRGSEDGSSGSDSILGSPEPHGDVLGRPTVDPWYRSSERFPSVPASLQPPPADWEWLVLREDATADTTWTPDFQEIRDLQIQRNEMLAVPLAGVLRSILISRCSNMFRDTEALRQLVRRWCPSTHTFFFAHGELTVTLEDVENHWLLPILGDQDPAEIALSPEESKIEAVLADYIGRKNVALGTQAARFNSWMEHFLRIEDSSIRRAAFISYWLSKCVFGEHPAYSIKPLYFCLAVKIAAGVRFPLAPLLLGQLYTQLDLLHAEELVGASCHIVSTAFNSSVVHTFVWEHTLEYIRKGKKPYEIRKKFASMPEGVVTNVGDFQGDVPAVFRWVGNKFYDHGLIPSLDSEGKVCWRPYGITHRSFVYESVMSGFRDVEAQDYTLIAGDVASLTYLSATNAGWLPVLSVDGPQFTIYSAHRVRRQFGFDQEVPAVMGVAAGEIPTINPFLRARAFAYWSGVAPRVIVPNGNRIGVFTAGMANYWRELMAAMVEFKDSGREDTSHLLESYTSPLPHPRLFGATNTMTTYANRQRLGYAVWHHEDSRWVIYGNHHPPLWLRDHPHIAAPGKVPSSRGKRNASAGTPTAVKRKQPDRSKKGEAVSKDSPAQASKRVKTTAGRVSKEALVLKTAVQDPVPADETAAEGVSAPMSKGPIRKTRAGKKTFVPPAFPSTPASIAARVAARKSGRGIVYSEKRSKQRADTAARVPVEISDDLSSTSSSGGEGDVSGAAAKGAEDEDVEAAIAEETESESVEVTAAEEAEEIESEDVETATAAETESESTEAAAAEAVSGAGDFTTDISSPDIGSLDTDAIINASSEEKDMEAGANIEDDEVSTGELGATGAASDSGSTASASKTMSAEEVVEEHVTVGVVTGVERVVEPTPITVTSSGGTAQGDASESGSQVDPSLLDSSPSTRQYVRRARRGSLVSTDSERTASVTARVSTPPSPLGESGGTAPTPTITAAVVSATATAQRDETAPVITEEVPSHAEVLAHTPEVPRGNTPAKSTSIDKSLVTNNDFNADTARVEPAEVAASDEPVQADVIPGSGVPVIEEELAQDPADDVDMADTHDSYDEAWVDAADNMAGDQAADMEVTAPVAAQISPTRTARSSHGIVIEEGGRLQAAAVEFAVRGQPGPMSAARPVTSRTSVLADMDAFFQEFERTSFSSRHAEHFWTFDDAKADFEVFRVPRGGIRFLQALWGKYGSCSSYFSRGVHVGSSLLTLLCCVLAHMEHTRLGDITEVHILEWKAVVQEAIEGGFKFGFILDYLRRLARDIFSRRVLVELREAEVRVAALRDALNAVAPSPWDLASARRASAEARTESALHGLLS</sequence>
<accession>A0A2N9I1K1</accession>
<feature type="compositionally biased region" description="Acidic residues" evidence="7">
    <location>
        <begin position="1500"/>
        <end position="1534"/>
    </location>
</feature>
<name>A0A2N9I1K1_FAGSY</name>
<dbReference type="FunFam" id="3.30.70.270:FF:000020">
    <property type="entry name" value="Transposon Tf2-6 polyprotein-like Protein"/>
    <property type="match status" value="1"/>
</dbReference>
<feature type="domain" description="Reverse transcriptase RNase H-like" evidence="9">
    <location>
        <begin position="506"/>
        <end position="605"/>
    </location>
</feature>
<dbReference type="InterPro" id="IPR043128">
    <property type="entry name" value="Rev_trsase/Diguanyl_cyclase"/>
</dbReference>
<dbReference type="InterPro" id="IPR043502">
    <property type="entry name" value="DNA/RNA_pol_sf"/>
</dbReference>
<keyword evidence="1" id="KW-0808">Transferase</keyword>
<dbReference type="Gene3D" id="3.30.70.270">
    <property type="match status" value="3"/>
</dbReference>
<feature type="region of interest" description="Disordered" evidence="7">
    <location>
        <begin position="122"/>
        <end position="185"/>
    </location>
</feature>
<feature type="compositionally biased region" description="Basic and acidic residues" evidence="7">
    <location>
        <begin position="1457"/>
        <end position="1467"/>
    </location>
</feature>
<evidence type="ECO:0008006" key="11">
    <source>
        <dbReference type="Google" id="ProtNLM"/>
    </source>
</evidence>
<feature type="compositionally biased region" description="Polar residues" evidence="7">
    <location>
        <begin position="1692"/>
        <end position="1709"/>
    </location>
</feature>
<feature type="compositionally biased region" description="Low complexity" evidence="7">
    <location>
        <begin position="1605"/>
        <end position="1621"/>
    </location>
</feature>
<dbReference type="Pfam" id="PF10536">
    <property type="entry name" value="PMD"/>
    <property type="match status" value="1"/>
</dbReference>
<evidence type="ECO:0000256" key="1">
    <source>
        <dbReference type="ARBA" id="ARBA00022679"/>
    </source>
</evidence>
<keyword evidence="3" id="KW-0540">Nuclease</keyword>
<dbReference type="GO" id="GO:0003964">
    <property type="term" value="F:RNA-directed DNA polymerase activity"/>
    <property type="evidence" value="ECO:0007669"/>
    <property type="project" value="UniProtKB-KW"/>
</dbReference>
<dbReference type="PANTHER" id="PTHR35046:SF23">
    <property type="entry name" value="NUCLEOTIDYLTRANSFERASE, RIBONUCLEASE H"/>
    <property type="match status" value="1"/>
</dbReference>